<proteinExistence type="predicted"/>
<dbReference type="GeneID" id="5130611"/>
<dbReference type="Proteomes" id="UP000001250">
    <property type="component" value="Segment"/>
</dbReference>
<organism evidence="2 3">
    <name type="scientific">Lactococcus phage Q54</name>
    <dbReference type="NCBI Taxonomy" id="382685"/>
    <lineage>
        <taxon>Viruses</taxon>
        <taxon>Duplodnaviria</taxon>
        <taxon>Heunggongvirae</taxon>
        <taxon>Uroviricota</taxon>
        <taxon>Caudoviricetes</taxon>
        <taxon>Questintvirus</taxon>
        <taxon>Questintvirus Q54</taxon>
    </lineage>
</organism>
<name>Q0GXV3_9CAUD</name>
<evidence type="ECO:0000256" key="1">
    <source>
        <dbReference type="SAM" id="Coils"/>
    </source>
</evidence>
<dbReference type="EMBL" id="DQ490056">
    <property type="protein sequence ID" value="ABF22573.1"/>
    <property type="molecule type" value="Genomic_DNA"/>
</dbReference>
<dbReference type="KEGG" id="vg:5130611"/>
<keyword evidence="1" id="KW-0175">Coiled coil</keyword>
<evidence type="ECO:0000313" key="2">
    <source>
        <dbReference type="EMBL" id="ABF22573.1"/>
    </source>
</evidence>
<dbReference type="RefSeq" id="YP_762588.1">
    <property type="nucleotide sequence ID" value="NC_008364.1"/>
</dbReference>
<reference evidence="2 3" key="1">
    <citation type="journal article" date="2006" name="J. Bacteriol.">
        <title>Genome sequence and global gene expression of Q54, a new phage species linking the 936 and c2 phage species of Lactococcus lactis.</title>
        <authorList>
            <person name="Fortier L.C."/>
            <person name="Bransi A."/>
            <person name="Moineau S."/>
        </authorList>
    </citation>
    <scope>NUCLEOTIDE SEQUENCE</scope>
</reference>
<keyword evidence="3" id="KW-1185">Reference proteome</keyword>
<sequence>MTLLNVHHADGTTTEFKDVKRSFQDSYDYLRDRYNLKSSYSSFEKNCLNKGFLHDDEDFDLIVMSVLVGMGRIDDAYTEANVQSDNYINELENELEQLNDELGEEITKDKVIDYKEFIKTTEWKSPKNRHIIKLTLKEKAGFILQAIKEAFYKTFK</sequence>
<protein>
    <submittedName>
        <fullName evidence="2">Uncharacterized protein</fullName>
    </submittedName>
</protein>
<feature type="coiled-coil region" evidence="1">
    <location>
        <begin position="77"/>
        <end position="108"/>
    </location>
</feature>
<evidence type="ECO:0000313" key="3">
    <source>
        <dbReference type="Proteomes" id="UP000001250"/>
    </source>
</evidence>
<accession>Q0GXV3</accession>